<feature type="binding site" evidence="9">
    <location>
        <begin position="38"/>
        <end position="42"/>
    </location>
    <ligand>
        <name>substrate</name>
    </ligand>
</feature>
<feature type="binding site" evidence="9">
    <location>
        <position position="246"/>
    </location>
    <ligand>
        <name>K(+)</name>
        <dbReference type="ChEBI" id="CHEBI:29103"/>
    </ligand>
</feature>
<accession>A0ABU2B8B3</accession>
<comment type="pathway">
    <text evidence="9">Carbohydrate metabolism; D-ribose degradation; D-ribose 5-phosphate from beta-D-ribopyranose: step 2/2.</text>
</comment>
<evidence type="ECO:0000313" key="11">
    <source>
        <dbReference type="EMBL" id="MDR7354858.1"/>
    </source>
</evidence>
<feature type="binding site" evidence="9">
    <location>
        <begin position="10"/>
        <end position="12"/>
    </location>
    <ligand>
        <name>substrate</name>
    </ligand>
</feature>
<gene>
    <name evidence="9" type="primary">rbsK</name>
    <name evidence="11" type="ORF">J2S37_001396</name>
</gene>
<feature type="domain" description="Carbohydrate kinase PfkB" evidence="10">
    <location>
        <begin position="2"/>
        <end position="293"/>
    </location>
</feature>
<feature type="binding site" evidence="9">
    <location>
        <position position="285"/>
    </location>
    <ligand>
        <name>K(+)</name>
        <dbReference type="ChEBI" id="CHEBI:29103"/>
    </ligand>
</feature>
<dbReference type="PANTHER" id="PTHR10584">
    <property type="entry name" value="SUGAR KINASE"/>
    <property type="match status" value="1"/>
</dbReference>
<evidence type="ECO:0000256" key="6">
    <source>
        <dbReference type="ARBA" id="ARBA00022842"/>
    </source>
</evidence>
<comment type="function">
    <text evidence="9">Catalyzes the phosphorylation of ribose at O-5 in a reaction requiring ATP and magnesium. The resulting D-ribose-5-phosphate can then be used either for sythesis of nucleotides, histidine, and tryptophan, or as a component of the pentose phosphate pathway.</text>
</comment>
<protein>
    <recommendedName>
        <fullName evidence="9">Ribokinase</fullName>
        <shortName evidence="9">RK</shortName>
        <ecNumber evidence="9">2.7.1.15</ecNumber>
    </recommendedName>
</protein>
<comment type="catalytic activity">
    <reaction evidence="9">
        <text>D-ribose + ATP = D-ribose 5-phosphate + ADP + H(+)</text>
        <dbReference type="Rhea" id="RHEA:13697"/>
        <dbReference type="ChEBI" id="CHEBI:15378"/>
        <dbReference type="ChEBI" id="CHEBI:30616"/>
        <dbReference type="ChEBI" id="CHEBI:47013"/>
        <dbReference type="ChEBI" id="CHEBI:78346"/>
        <dbReference type="ChEBI" id="CHEBI:456216"/>
        <dbReference type="EC" id="2.7.1.15"/>
    </reaction>
</comment>
<feature type="binding site" evidence="9">
    <location>
        <position position="248"/>
    </location>
    <ligand>
        <name>K(+)</name>
        <dbReference type="ChEBI" id="CHEBI:29103"/>
    </ligand>
</feature>
<evidence type="ECO:0000256" key="4">
    <source>
        <dbReference type="ARBA" id="ARBA00022777"/>
    </source>
</evidence>
<feature type="active site" description="Proton acceptor" evidence="9">
    <location>
        <position position="252"/>
    </location>
</feature>
<evidence type="ECO:0000313" key="12">
    <source>
        <dbReference type="Proteomes" id="UP001183619"/>
    </source>
</evidence>
<dbReference type="InterPro" id="IPR029056">
    <property type="entry name" value="Ribokinase-like"/>
</dbReference>
<keyword evidence="4 9" id="KW-0418">Kinase</keyword>
<evidence type="ECO:0000259" key="10">
    <source>
        <dbReference type="Pfam" id="PF00294"/>
    </source>
</evidence>
<keyword evidence="8 9" id="KW-0119">Carbohydrate metabolism</keyword>
<dbReference type="SUPFAM" id="SSF53613">
    <property type="entry name" value="Ribokinase-like"/>
    <property type="match status" value="1"/>
</dbReference>
<evidence type="ECO:0000256" key="3">
    <source>
        <dbReference type="ARBA" id="ARBA00022741"/>
    </source>
</evidence>
<comment type="subunit">
    <text evidence="9">Homodimer.</text>
</comment>
<comment type="subcellular location">
    <subcellularLocation>
        <location evidence="9">Cytoplasm</location>
    </subcellularLocation>
</comment>
<evidence type="ECO:0000256" key="7">
    <source>
        <dbReference type="ARBA" id="ARBA00022958"/>
    </source>
</evidence>
<keyword evidence="12" id="KW-1185">Reference proteome</keyword>
<sequence>MSIVVVGSINADLGVRVARHPRPGETLLGSDVVISPGGKGANQAVAAALVGADVSFVGAVGVDAYADPAMRMLRSSGVDVSRVAEVESSTGLALIAVDDRGENTIIVVPGANALVDGDFVRSRLPQLRQQDVVLLQGEIPPSGFVAAVEAAVACGARVVVNLAPVVDVDRGCLLRADPLMVNEHEAALVLVQLGVSPVPDSFAGMAQALLDVGFRSVILTLGADGALVADAGGIIPVATPVVEVVDTTGAGDAFAGACVAALDRGELLVDAARFAVRVGAFAVTGLGAQESYPQVGDELPAV</sequence>
<keyword evidence="2 9" id="KW-0479">Metal-binding</keyword>
<dbReference type="GO" id="GO:0004747">
    <property type="term" value="F:ribokinase activity"/>
    <property type="evidence" value="ECO:0007669"/>
    <property type="project" value="UniProtKB-EC"/>
</dbReference>
<dbReference type="Gene3D" id="3.40.1190.20">
    <property type="match status" value="1"/>
</dbReference>
<dbReference type="Proteomes" id="UP001183619">
    <property type="component" value="Unassembled WGS sequence"/>
</dbReference>
<organism evidence="11 12">
    <name type="scientific">Corynebacterium felinum</name>
    <dbReference type="NCBI Taxonomy" id="131318"/>
    <lineage>
        <taxon>Bacteria</taxon>
        <taxon>Bacillati</taxon>
        <taxon>Actinomycetota</taxon>
        <taxon>Actinomycetes</taxon>
        <taxon>Mycobacteriales</taxon>
        <taxon>Corynebacteriaceae</taxon>
        <taxon>Corynebacterium</taxon>
    </lineage>
</organism>
<comment type="activity regulation">
    <text evidence="9">Activated by a monovalent cation that binds near, but not in, the active site. The most likely occupant of the site in vivo is potassium. Ion binding induces a conformational change that may alter substrate affinity.</text>
</comment>
<keyword evidence="6 9" id="KW-0460">Magnesium</keyword>
<comment type="cofactor">
    <cofactor evidence="9">
        <name>Mg(2+)</name>
        <dbReference type="ChEBI" id="CHEBI:18420"/>
    </cofactor>
    <text evidence="9">Requires a divalent cation, most likely magnesium in vivo, as an electrophilic catalyst to aid phosphoryl group transfer. It is the chelate of the metal and the nucleotide that is the actual substrate.</text>
</comment>
<dbReference type="PANTHER" id="PTHR10584:SF166">
    <property type="entry name" value="RIBOKINASE"/>
    <property type="match status" value="1"/>
</dbReference>
<dbReference type="Pfam" id="PF00294">
    <property type="entry name" value="PfkB"/>
    <property type="match status" value="1"/>
</dbReference>
<dbReference type="EMBL" id="JAVDYF010000001">
    <property type="protein sequence ID" value="MDR7354858.1"/>
    <property type="molecule type" value="Genomic_DNA"/>
</dbReference>
<evidence type="ECO:0000256" key="8">
    <source>
        <dbReference type="ARBA" id="ARBA00023277"/>
    </source>
</evidence>
<proteinExistence type="inferred from homology"/>
<feature type="binding site" evidence="9">
    <location>
        <position position="252"/>
    </location>
    <ligand>
        <name>substrate</name>
    </ligand>
</feature>
<dbReference type="CDD" id="cd01174">
    <property type="entry name" value="ribokinase"/>
    <property type="match status" value="1"/>
</dbReference>
<keyword evidence="1 9" id="KW-0808">Transferase</keyword>
<dbReference type="EC" id="2.7.1.15" evidence="9"/>
<evidence type="ECO:0000256" key="9">
    <source>
        <dbReference type="HAMAP-Rule" id="MF_01987"/>
    </source>
</evidence>
<keyword evidence="3 9" id="KW-0547">Nucleotide-binding</keyword>
<feature type="binding site" evidence="9">
    <location>
        <position position="291"/>
    </location>
    <ligand>
        <name>K(+)</name>
        <dbReference type="ChEBI" id="CHEBI:29103"/>
    </ligand>
</feature>
<dbReference type="RefSeq" id="WP_277103897.1">
    <property type="nucleotide sequence ID" value="NZ_BAAAJS010000027.1"/>
</dbReference>
<feature type="binding site" evidence="9">
    <location>
        <begin position="220"/>
        <end position="225"/>
    </location>
    <ligand>
        <name>ATP</name>
        <dbReference type="ChEBI" id="CHEBI:30616"/>
    </ligand>
</feature>
<dbReference type="InterPro" id="IPR011877">
    <property type="entry name" value="Ribokinase"/>
</dbReference>
<evidence type="ECO:0000256" key="1">
    <source>
        <dbReference type="ARBA" id="ARBA00022679"/>
    </source>
</evidence>
<reference evidence="11 12" key="1">
    <citation type="submission" date="2023-07" db="EMBL/GenBank/DDBJ databases">
        <title>Sequencing the genomes of 1000 actinobacteria strains.</title>
        <authorList>
            <person name="Klenk H.-P."/>
        </authorList>
    </citation>
    <scope>NUCLEOTIDE SEQUENCE [LARGE SCALE GENOMIC DNA]</scope>
    <source>
        <strain evidence="11 12">DSM 44508</strain>
    </source>
</reference>
<evidence type="ECO:0000256" key="2">
    <source>
        <dbReference type="ARBA" id="ARBA00022723"/>
    </source>
</evidence>
<keyword evidence="5 9" id="KW-0067">ATP-binding</keyword>
<comment type="caution">
    <text evidence="11">The sequence shown here is derived from an EMBL/GenBank/DDBJ whole genome shotgun (WGS) entry which is preliminary data.</text>
</comment>
<keyword evidence="9" id="KW-0963">Cytoplasm</keyword>
<feature type="binding site" evidence="9">
    <location>
        <position position="287"/>
    </location>
    <ligand>
        <name>K(+)</name>
        <dbReference type="ChEBI" id="CHEBI:29103"/>
    </ligand>
</feature>
<dbReference type="InterPro" id="IPR011611">
    <property type="entry name" value="PfkB_dom"/>
</dbReference>
<dbReference type="HAMAP" id="MF_01987">
    <property type="entry name" value="Ribokinase"/>
    <property type="match status" value="1"/>
</dbReference>
<name>A0ABU2B8B3_9CORY</name>
<comment type="caution">
    <text evidence="9">Lacks conserved residue(s) required for the propagation of feature annotation.</text>
</comment>
<feature type="binding site" evidence="9">
    <location>
        <position position="282"/>
    </location>
    <ligand>
        <name>K(+)</name>
        <dbReference type="ChEBI" id="CHEBI:29103"/>
    </ligand>
</feature>
<feature type="binding site" evidence="9">
    <location>
        <position position="182"/>
    </location>
    <ligand>
        <name>ATP</name>
        <dbReference type="ChEBI" id="CHEBI:30616"/>
    </ligand>
</feature>
<feature type="binding site" evidence="9">
    <location>
        <begin position="251"/>
        <end position="252"/>
    </location>
    <ligand>
        <name>ATP</name>
        <dbReference type="ChEBI" id="CHEBI:30616"/>
    </ligand>
</feature>
<evidence type="ECO:0000256" key="5">
    <source>
        <dbReference type="ARBA" id="ARBA00022840"/>
    </source>
</evidence>
<keyword evidence="7 9" id="KW-0630">Potassium</keyword>
<feature type="binding site" evidence="9">
    <location>
        <position position="138"/>
    </location>
    <ligand>
        <name>substrate</name>
    </ligand>
</feature>
<dbReference type="PRINTS" id="PR00990">
    <property type="entry name" value="RIBOKINASE"/>
</dbReference>
<dbReference type="InterPro" id="IPR002139">
    <property type="entry name" value="Ribo/fructo_kinase"/>
</dbReference>
<comment type="similarity">
    <text evidence="9">Belongs to the carbohydrate kinase PfkB family. Ribokinase subfamily.</text>
</comment>